<feature type="region of interest" description="Disordered" evidence="1">
    <location>
        <begin position="121"/>
        <end position="213"/>
    </location>
</feature>
<keyword evidence="2" id="KW-0812">Transmembrane</keyword>
<evidence type="ECO:0000256" key="1">
    <source>
        <dbReference type="SAM" id="MobiDB-lite"/>
    </source>
</evidence>
<evidence type="ECO:0000313" key="4">
    <source>
        <dbReference type="Proteomes" id="UP000807306"/>
    </source>
</evidence>
<gene>
    <name evidence="3" type="ORF">CPB83DRAFT_899482</name>
</gene>
<comment type="caution">
    <text evidence="3">The sequence shown here is derived from an EMBL/GenBank/DDBJ whole genome shotgun (WGS) entry which is preliminary data.</text>
</comment>
<feature type="transmembrane region" description="Helical" evidence="2">
    <location>
        <begin position="88"/>
        <end position="110"/>
    </location>
</feature>
<feature type="compositionally biased region" description="Low complexity" evidence="1">
    <location>
        <begin position="121"/>
        <end position="131"/>
    </location>
</feature>
<evidence type="ECO:0000256" key="2">
    <source>
        <dbReference type="SAM" id="Phobius"/>
    </source>
</evidence>
<feature type="compositionally biased region" description="Low complexity" evidence="1">
    <location>
        <begin position="166"/>
        <end position="182"/>
    </location>
</feature>
<dbReference type="OrthoDB" id="3268868at2759"/>
<dbReference type="AlphaFoldDB" id="A0A9P6JJ06"/>
<keyword evidence="2" id="KW-0472">Membrane</keyword>
<accession>A0A9P6JJ06</accession>
<organism evidence="3 4">
    <name type="scientific">Crepidotus variabilis</name>
    <dbReference type="NCBI Taxonomy" id="179855"/>
    <lineage>
        <taxon>Eukaryota</taxon>
        <taxon>Fungi</taxon>
        <taxon>Dikarya</taxon>
        <taxon>Basidiomycota</taxon>
        <taxon>Agaricomycotina</taxon>
        <taxon>Agaricomycetes</taxon>
        <taxon>Agaricomycetidae</taxon>
        <taxon>Agaricales</taxon>
        <taxon>Agaricineae</taxon>
        <taxon>Crepidotaceae</taxon>
        <taxon>Crepidotus</taxon>
    </lineage>
</organism>
<dbReference type="Proteomes" id="UP000807306">
    <property type="component" value="Unassembled WGS sequence"/>
</dbReference>
<keyword evidence="4" id="KW-1185">Reference proteome</keyword>
<protein>
    <submittedName>
        <fullName evidence="3">Uncharacterized protein</fullName>
    </submittedName>
</protein>
<keyword evidence="2" id="KW-1133">Transmembrane helix</keyword>
<proteinExistence type="predicted"/>
<dbReference type="EMBL" id="MU157939">
    <property type="protein sequence ID" value="KAF9522603.1"/>
    <property type="molecule type" value="Genomic_DNA"/>
</dbReference>
<feature type="compositionally biased region" description="Polar residues" evidence="1">
    <location>
        <begin position="38"/>
        <end position="47"/>
    </location>
</feature>
<sequence>MPSSHGHAAYDENLLAAAPVATKAQLQSGYTTDLLDSKANTQRVPSSRRTDDLESGHAYVDKTATSSSPSHTPVAAPIPFYRTKKGRIIIAIGALLVLAAIIGGAVGGTVGNKKSKNLNAAPATASSTESAQGGGAAPATSGAQGGGLPSGLGSATAAPSTTAVQGGAPASSPAPALPGLPSIGVPQPAQSEAPVGSSHDEDLGLTQHSGRLR</sequence>
<feature type="region of interest" description="Disordered" evidence="1">
    <location>
        <begin position="34"/>
        <end position="56"/>
    </location>
</feature>
<name>A0A9P6JJ06_9AGAR</name>
<evidence type="ECO:0000313" key="3">
    <source>
        <dbReference type="EMBL" id="KAF9522603.1"/>
    </source>
</evidence>
<reference evidence="3" key="1">
    <citation type="submission" date="2020-11" db="EMBL/GenBank/DDBJ databases">
        <authorList>
            <consortium name="DOE Joint Genome Institute"/>
            <person name="Ahrendt S."/>
            <person name="Riley R."/>
            <person name="Andreopoulos W."/>
            <person name="Labutti K."/>
            <person name="Pangilinan J."/>
            <person name="Ruiz-Duenas F.J."/>
            <person name="Barrasa J.M."/>
            <person name="Sanchez-Garcia M."/>
            <person name="Camarero S."/>
            <person name="Miyauchi S."/>
            <person name="Serrano A."/>
            <person name="Linde D."/>
            <person name="Babiker R."/>
            <person name="Drula E."/>
            <person name="Ayuso-Fernandez I."/>
            <person name="Pacheco R."/>
            <person name="Padilla G."/>
            <person name="Ferreira P."/>
            <person name="Barriuso J."/>
            <person name="Kellner H."/>
            <person name="Castanera R."/>
            <person name="Alfaro M."/>
            <person name="Ramirez L."/>
            <person name="Pisabarro A.G."/>
            <person name="Kuo A."/>
            <person name="Tritt A."/>
            <person name="Lipzen A."/>
            <person name="He G."/>
            <person name="Yan M."/>
            <person name="Ng V."/>
            <person name="Cullen D."/>
            <person name="Martin F."/>
            <person name="Rosso M.-N."/>
            <person name="Henrissat B."/>
            <person name="Hibbett D."/>
            <person name="Martinez A.T."/>
            <person name="Grigoriev I.V."/>
        </authorList>
    </citation>
    <scope>NUCLEOTIDE SEQUENCE</scope>
    <source>
        <strain evidence="3">CBS 506.95</strain>
    </source>
</reference>